<reference evidence="1" key="1">
    <citation type="submission" date="2022-06" db="EMBL/GenBank/DDBJ databases">
        <title>Phylogenomic reconstructions and comparative analyses of Kickxellomycotina fungi.</title>
        <authorList>
            <person name="Reynolds N.K."/>
            <person name="Stajich J.E."/>
            <person name="Barry K."/>
            <person name="Grigoriev I.V."/>
            <person name="Crous P."/>
            <person name="Smith M.E."/>
        </authorList>
    </citation>
    <scope>NUCLEOTIDE SEQUENCE</scope>
    <source>
        <strain evidence="1">RSA 2271</strain>
    </source>
</reference>
<name>A0ACC1HES6_9FUNG</name>
<organism evidence="1 2">
    <name type="scientific">Spiromyces aspiralis</name>
    <dbReference type="NCBI Taxonomy" id="68401"/>
    <lineage>
        <taxon>Eukaryota</taxon>
        <taxon>Fungi</taxon>
        <taxon>Fungi incertae sedis</taxon>
        <taxon>Zoopagomycota</taxon>
        <taxon>Kickxellomycotina</taxon>
        <taxon>Kickxellomycetes</taxon>
        <taxon>Kickxellales</taxon>
        <taxon>Kickxellaceae</taxon>
        <taxon>Spiromyces</taxon>
    </lineage>
</organism>
<accession>A0ACC1HES6</accession>
<dbReference type="EMBL" id="JAMZIH010005484">
    <property type="protein sequence ID" value="KAJ1675110.1"/>
    <property type="molecule type" value="Genomic_DNA"/>
</dbReference>
<comment type="caution">
    <text evidence="1">The sequence shown here is derived from an EMBL/GenBank/DDBJ whole genome shotgun (WGS) entry which is preliminary data.</text>
</comment>
<protein>
    <submittedName>
        <fullName evidence="1">Uncharacterized protein</fullName>
    </submittedName>
</protein>
<keyword evidence="2" id="KW-1185">Reference proteome</keyword>
<dbReference type="Proteomes" id="UP001145114">
    <property type="component" value="Unassembled WGS sequence"/>
</dbReference>
<sequence length="323" mass="36454">MSVWSRLSRSLVRKPPLSPPTPKQKPSTITVHGDITRRDEFGWMQRPENEGELEAYLRAETAYALAEMRSTRRLQSRLVREMEQACYADRVPPPVETTNRGYSYYVRPGGHGSGETLYCRRKLPDGSEQVLVDSGKLERDEGLSVRHAAVSPDNRLIACLTNSVHNEAGDESSQLQIYSLPMDGSRVSNIELVDAVDDVINFVWSPTSRDVYYTAINAVLRADRVYVHRIATRSDLEEGPRDLLVYHEPDEQAFLDVSKTKDDTYIAIYSSTLDSNQVHVMPAAIDLFELAKRGKPPPLQLVKARQPGVEYFIDHIKQIAAII</sequence>
<evidence type="ECO:0000313" key="2">
    <source>
        <dbReference type="Proteomes" id="UP001145114"/>
    </source>
</evidence>
<evidence type="ECO:0000313" key="1">
    <source>
        <dbReference type="EMBL" id="KAJ1675110.1"/>
    </source>
</evidence>
<proteinExistence type="predicted"/>
<gene>
    <name evidence="1" type="ORF">EV182_001919</name>
</gene>